<reference evidence="3 4" key="1">
    <citation type="journal article" date="2016" name="Nat. Commun.">
        <title>Thousands of microbial genomes shed light on interconnected biogeochemical processes in an aquifer system.</title>
        <authorList>
            <person name="Anantharaman K."/>
            <person name="Brown C.T."/>
            <person name="Hug L.A."/>
            <person name="Sharon I."/>
            <person name="Castelle C.J."/>
            <person name="Probst A.J."/>
            <person name="Thomas B.C."/>
            <person name="Singh A."/>
            <person name="Wilkins M.J."/>
            <person name="Karaoz U."/>
            <person name="Brodie E.L."/>
            <person name="Williams K.H."/>
            <person name="Hubbard S.S."/>
            <person name="Banfield J.F."/>
        </authorList>
    </citation>
    <scope>NUCLEOTIDE SEQUENCE [LARGE SCALE GENOMIC DNA]</scope>
</reference>
<dbReference type="InterPro" id="IPR013429">
    <property type="entry name" value="Regulatory_FmdB_Zinc_ribbon"/>
</dbReference>
<feature type="region of interest" description="Disordered" evidence="1">
    <location>
        <begin position="86"/>
        <end position="118"/>
    </location>
</feature>
<dbReference type="NCBIfam" id="TIGR02605">
    <property type="entry name" value="CxxC_CxxC_SSSS"/>
    <property type="match status" value="1"/>
</dbReference>
<dbReference type="PANTHER" id="PTHR34404">
    <property type="entry name" value="REGULATORY PROTEIN, FMDB FAMILY"/>
    <property type="match status" value="1"/>
</dbReference>
<comment type="caution">
    <text evidence="3">The sequence shown here is derived from an EMBL/GenBank/DDBJ whole genome shotgun (WGS) entry which is preliminary data.</text>
</comment>
<proteinExistence type="predicted"/>
<dbReference type="Pfam" id="PF09723">
    <property type="entry name" value="Zn_ribbon_8"/>
    <property type="match status" value="1"/>
</dbReference>
<protein>
    <submittedName>
        <fullName evidence="3">FmdB family transcriptional regulator</fullName>
    </submittedName>
</protein>
<organism evidence="3 4">
    <name type="scientific">Candidatus Fischerbacteria bacterium RBG_13_37_8</name>
    <dbReference type="NCBI Taxonomy" id="1817863"/>
    <lineage>
        <taxon>Bacteria</taxon>
        <taxon>Candidatus Fischeribacteriota</taxon>
    </lineage>
</organism>
<sequence length="118" mass="13301">MPIYEYRCKDCGKKSSFLIYDKGLLEHLKCKKCGKSNLVRLYSRFSAVRSEDSRLERLADPSSLAGLDENDPKSVAKWMKKLGKEMGEDVGPDFDEEVEKAIEEEATSSGEQADSDEL</sequence>
<dbReference type="Proteomes" id="UP000178943">
    <property type="component" value="Unassembled WGS sequence"/>
</dbReference>
<dbReference type="EMBL" id="MFGW01000168">
    <property type="protein sequence ID" value="OGF63134.1"/>
    <property type="molecule type" value="Genomic_DNA"/>
</dbReference>
<feature type="domain" description="Putative regulatory protein FmdB zinc ribbon" evidence="2">
    <location>
        <begin position="1"/>
        <end position="43"/>
    </location>
</feature>
<gene>
    <name evidence="3" type="ORF">A2Y62_07530</name>
</gene>
<evidence type="ECO:0000313" key="4">
    <source>
        <dbReference type="Proteomes" id="UP000178943"/>
    </source>
</evidence>
<feature type="compositionally biased region" description="Acidic residues" evidence="1">
    <location>
        <begin position="88"/>
        <end position="106"/>
    </location>
</feature>
<name>A0A1F5VIA0_9BACT</name>
<evidence type="ECO:0000259" key="2">
    <source>
        <dbReference type="SMART" id="SM00834"/>
    </source>
</evidence>
<evidence type="ECO:0000256" key="1">
    <source>
        <dbReference type="SAM" id="MobiDB-lite"/>
    </source>
</evidence>
<accession>A0A1F5VIA0</accession>
<dbReference type="Gene3D" id="2.20.28.30">
    <property type="entry name" value="RNA polymerase ii, chain L"/>
    <property type="match status" value="1"/>
</dbReference>
<dbReference type="SMART" id="SM00834">
    <property type="entry name" value="CxxC_CXXC_SSSS"/>
    <property type="match status" value="1"/>
</dbReference>
<evidence type="ECO:0000313" key="3">
    <source>
        <dbReference type="EMBL" id="OGF63134.1"/>
    </source>
</evidence>
<dbReference type="AlphaFoldDB" id="A0A1F5VIA0"/>
<dbReference type="PANTHER" id="PTHR34404:SF3">
    <property type="entry name" value="REGULATORY PROTEIN, FMDB FAMILY"/>
    <property type="match status" value="1"/>
</dbReference>